<keyword evidence="9 17" id="KW-1133">Transmembrane helix</keyword>
<proteinExistence type="predicted"/>
<dbReference type="GO" id="GO:0007166">
    <property type="term" value="P:cell surface receptor signaling pathway"/>
    <property type="evidence" value="ECO:0007669"/>
    <property type="project" value="InterPro"/>
</dbReference>
<keyword evidence="2" id="KW-0723">Serine/threonine-protein kinase</keyword>
<dbReference type="FunFam" id="3.30.200.20:FF:000043">
    <property type="entry name" value="Wall-associated receptor kinase 2"/>
    <property type="match status" value="1"/>
</dbReference>
<dbReference type="PROSITE" id="PS50026">
    <property type="entry name" value="EGF_3"/>
    <property type="match status" value="1"/>
</dbReference>
<dbReference type="EMBL" id="CP093347">
    <property type="protein sequence ID" value="WOH00844.1"/>
    <property type="molecule type" value="Genomic_DNA"/>
</dbReference>
<feature type="transmembrane region" description="Helical" evidence="17">
    <location>
        <begin position="344"/>
        <end position="366"/>
    </location>
</feature>
<dbReference type="SUPFAM" id="SSF57196">
    <property type="entry name" value="EGF/Laminin"/>
    <property type="match status" value="1"/>
</dbReference>
<dbReference type="PANTHER" id="PTHR27005">
    <property type="entry name" value="WALL-ASSOCIATED RECEPTOR KINASE-LIKE 21"/>
    <property type="match status" value="1"/>
</dbReference>
<evidence type="ECO:0000256" key="12">
    <source>
        <dbReference type="ARBA" id="ARBA00023180"/>
    </source>
</evidence>
<name>A0AAF1AZ96_DAUCS</name>
<feature type="signal peptide" evidence="18">
    <location>
        <begin position="1"/>
        <end position="20"/>
    </location>
</feature>
<feature type="binding site" evidence="16">
    <location>
        <position position="444"/>
    </location>
    <ligand>
        <name>ATP</name>
        <dbReference type="ChEBI" id="CHEBI:30616"/>
    </ligand>
</feature>
<evidence type="ECO:0000256" key="5">
    <source>
        <dbReference type="ARBA" id="ARBA00022729"/>
    </source>
</evidence>
<dbReference type="SMART" id="SM00220">
    <property type="entry name" value="S_TKc"/>
    <property type="match status" value="1"/>
</dbReference>
<dbReference type="SUPFAM" id="SSF56112">
    <property type="entry name" value="Protein kinase-like (PK-like)"/>
    <property type="match status" value="1"/>
</dbReference>
<evidence type="ECO:0000256" key="4">
    <source>
        <dbReference type="ARBA" id="ARBA00022692"/>
    </source>
</evidence>
<dbReference type="InterPro" id="IPR000742">
    <property type="entry name" value="EGF"/>
</dbReference>
<evidence type="ECO:0000256" key="13">
    <source>
        <dbReference type="ARBA" id="ARBA00047558"/>
    </source>
</evidence>
<sequence>MFVWLPLTLLSQISIYTVQSAPAAFAPAPAPSPALPAYEIVKPGCIPTCGDLVVPYPFGTSQGCYLENEFSSFLINCSDSTPHLGKGSIPVRNISLIDQHIHISTRAARICYNDIATQVTYEDPYFLGLSKFQVNHTNKFTVIGCSTLALITGSRVQNYTTGCASVCDGVPSVVNGSCSGIGCCQTSLPKGARDFEVEFRVFNNSVLADIPCSSAFVAEDGFYNFSSSDLITIEERLFPVMLDWSVGTETCAIAKKNKTSYACVAPDSTCTDSVYGEGTGYQCRCPSGYEGNPYLSNGCIDVDECATSNPCHSPATCLNQPPESVQCECPHGYNLTADEKGCEIIGVSTSLFVLAVGSAWIFWLLAKRKHIKQKEKFFAQNGGFMLREELSKDNDLAKATRLFTEEDLKKATRNYDETGIIGQGGYGTVFKGLLPNNIAVAIKKSKPSEQSQTSQFINEVIILSRINHINVVKLIGCCLETEVPLLVYEFITNGTLSDHIHDKDSSTYFSWELCLQIAAEIAGAVAYLHSAASPPIIHRDIKSANILLDENFVAKVADFGASKLVPRDHAEIGTLVQGTFGYMDPEYFFSSALTEKSDVYSFGVVLAELLTGERAISFDRPEKDRSLAMYFISSMRTGNGMPSIIQKSLANDEKNIQQIKQVSMLAARCLQVTGDKRPSMKEVAMELEGLKAMVEQPWVDQGSTTDHTETEYLLNQSVLSDAMGSTGLGYSSIVGFDNTSIQMTGKVQFR</sequence>
<keyword evidence="4 17" id="KW-0812">Transmembrane</keyword>
<evidence type="ECO:0000256" key="7">
    <source>
        <dbReference type="ARBA" id="ARBA00022777"/>
    </source>
</evidence>
<evidence type="ECO:0000256" key="6">
    <source>
        <dbReference type="ARBA" id="ARBA00022741"/>
    </source>
</evidence>
<dbReference type="PROSITE" id="PS01186">
    <property type="entry name" value="EGF_2"/>
    <property type="match status" value="1"/>
</dbReference>
<keyword evidence="15" id="KW-0245">EGF-like domain</keyword>
<dbReference type="PROSITE" id="PS00108">
    <property type="entry name" value="PROTEIN_KINASE_ST"/>
    <property type="match status" value="1"/>
</dbReference>
<dbReference type="GO" id="GO:0004674">
    <property type="term" value="F:protein serine/threonine kinase activity"/>
    <property type="evidence" value="ECO:0007669"/>
    <property type="project" value="UniProtKB-KW"/>
</dbReference>
<feature type="domain" description="EGF-like" evidence="20">
    <location>
        <begin position="301"/>
        <end position="343"/>
    </location>
</feature>
<keyword evidence="5 18" id="KW-0732">Signal</keyword>
<evidence type="ECO:0000256" key="15">
    <source>
        <dbReference type="PROSITE-ProRule" id="PRU00076"/>
    </source>
</evidence>
<dbReference type="CDD" id="cd14066">
    <property type="entry name" value="STKc_IRAK"/>
    <property type="match status" value="1"/>
</dbReference>
<dbReference type="Gene3D" id="2.10.25.10">
    <property type="entry name" value="Laminin"/>
    <property type="match status" value="2"/>
</dbReference>
<keyword evidence="3" id="KW-0808">Transferase</keyword>
<evidence type="ECO:0000256" key="2">
    <source>
        <dbReference type="ARBA" id="ARBA00022527"/>
    </source>
</evidence>
<evidence type="ECO:0000256" key="1">
    <source>
        <dbReference type="ARBA" id="ARBA00004479"/>
    </source>
</evidence>
<comment type="caution">
    <text evidence="15">Lacks conserved residue(s) required for the propagation of feature annotation.</text>
</comment>
<evidence type="ECO:0000313" key="22">
    <source>
        <dbReference type="Proteomes" id="UP000077755"/>
    </source>
</evidence>
<dbReference type="InterPro" id="IPR017441">
    <property type="entry name" value="Protein_kinase_ATP_BS"/>
</dbReference>
<feature type="chain" id="PRO_5042203286" description="Protein kinase domain-containing protein" evidence="18">
    <location>
        <begin position="21"/>
        <end position="750"/>
    </location>
</feature>
<feature type="domain" description="Protein kinase" evidence="19">
    <location>
        <begin position="415"/>
        <end position="699"/>
    </location>
</feature>
<reference evidence="21" key="2">
    <citation type="submission" date="2022-03" db="EMBL/GenBank/DDBJ databases">
        <title>Draft title - Genomic analysis of global carrot germplasm unveils the trajectory of domestication and the origin of high carotenoid orange carrot.</title>
        <authorList>
            <person name="Iorizzo M."/>
            <person name="Ellison S."/>
            <person name="Senalik D."/>
            <person name="Macko-Podgorni A."/>
            <person name="Grzebelus D."/>
            <person name="Bostan H."/>
            <person name="Rolling W."/>
            <person name="Curaba J."/>
            <person name="Simon P."/>
        </authorList>
    </citation>
    <scope>NUCLEOTIDE SEQUENCE</scope>
    <source>
        <tissue evidence="21">Leaf</tissue>
    </source>
</reference>
<comment type="subcellular location">
    <subcellularLocation>
        <location evidence="1">Membrane</location>
        <topology evidence="1">Single-pass type I membrane protein</topology>
    </subcellularLocation>
</comment>
<dbReference type="InterPro" id="IPR025287">
    <property type="entry name" value="WAK_GUB"/>
</dbReference>
<evidence type="ECO:0000256" key="18">
    <source>
        <dbReference type="SAM" id="SignalP"/>
    </source>
</evidence>
<keyword evidence="6 16" id="KW-0547">Nucleotide-binding</keyword>
<evidence type="ECO:0000256" key="8">
    <source>
        <dbReference type="ARBA" id="ARBA00022840"/>
    </source>
</evidence>
<dbReference type="CDD" id="cd00054">
    <property type="entry name" value="EGF_CA"/>
    <property type="match status" value="1"/>
</dbReference>
<comment type="catalytic activity">
    <reaction evidence="14">
        <text>L-threonyl-[protein] + ATP = O-phospho-L-threonyl-[protein] + ADP + H(+)</text>
        <dbReference type="Rhea" id="RHEA:46608"/>
        <dbReference type="Rhea" id="RHEA-COMP:11060"/>
        <dbReference type="Rhea" id="RHEA-COMP:11605"/>
        <dbReference type="ChEBI" id="CHEBI:15378"/>
        <dbReference type="ChEBI" id="CHEBI:30013"/>
        <dbReference type="ChEBI" id="CHEBI:30616"/>
        <dbReference type="ChEBI" id="CHEBI:61977"/>
        <dbReference type="ChEBI" id="CHEBI:456216"/>
    </reaction>
</comment>
<dbReference type="InterPro" id="IPR008271">
    <property type="entry name" value="Ser/Thr_kinase_AS"/>
</dbReference>
<dbReference type="GO" id="GO:0005886">
    <property type="term" value="C:plasma membrane"/>
    <property type="evidence" value="ECO:0007669"/>
    <property type="project" value="TreeGrafter"/>
</dbReference>
<dbReference type="InterPro" id="IPR045274">
    <property type="entry name" value="WAK-like"/>
</dbReference>
<protein>
    <recommendedName>
        <fullName evidence="23">Protein kinase domain-containing protein</fullName>
    </recommendedName>
</protein>
<dbReference type="GO" id="GO:0005524">
    <property type="term" value="F:ATP binding"/>
    <property type="evidence" value="ECO:0007669"/>
    <property type="project" value="UniProtKB-UniRule"/>
</dbReference>
<dbReference type="Gene3D" id="3.30.200.20">
    <property type="entry name" value="Phosphorylase Kinase, domain 1"/>
    <property type="match status" value="1"/>
</dbReference>
<evidence type="ECO:0000259" key="20">
    <source>
        <dbReference type="PROSITE" id="PS50026"/>
    </source>
</evidence>
<comment type="catalytic activity">
    <reaction evidence="13">
        <text>L-seryl-[protein] + ATP = O-phospho-L-seryl-[protein] + ADP + H(+)</text>
        <dbReference type="Rhea" id="RHEA:17989"/>
        <dbReference type="Rhea" id="RHEA-COMP:9863"/>
        <dbReference type="Rhea" id="RHEA-COMP:11604"/>
        <dbReference type="ChEBI" id="CHEBI:15378"/>
        <dbReference type="ChEBI" id="CHEBI:29999"/>
        <dbReference type="ChEBI" id="CHEBI:30616"/>
        <dbReference type="ChEBI" id="CHEBI:83421"/>
        <dbReference type="ChEBI" id="CHEBI:456216"/>
    </reaction>
</comment>
<keyword evidence="11" id="KW-1015">Disulfide bond</keyword>
<dbReference type="GO" id="GO:0030247">
    <property type="term" value="F:polysaccharide binding"/>
    <property type="evidence" value="ECO:0007669"/>
    <property type="project" value="InterPro"/>
</dbReference>
<evidence type="ECO:0000259" key="19">
    <source>
        <dbReference type="PROSITE" id="PS50011"/>
    </source>
</evidence>
<dbReference type="PROSITE" id="PS50011">
    <property type="entry name" value="PROTEIN_KINASE_DOM"/>
    <property type="match status" value="1"/>
</dbReference>
<evidence type="ECO:0000313" key="21">
    <source>
        <dbReference type="EMBL" id="WOH00844.1"/>
    </source>
</evidence>
<dbReference type="Gene3D" id="1.10.510.10">
    <property type="entry name" value="Transferase(Phosphotransferase) domain 1"/>
    <property type="match status" value="1"/>
</dbReference>
<evidence type="ECO:0008006" key="23">
    <source>
        <dbReference type="Google" id="ProtNLM"/>
    </source>
</evidence>
<organism evidence="21 22">
    <name type="scientific">Daucus carota subsp. sativus</name>
    <name type="common">Carrot</name>
    <dbReference type="NCBI Taxonomy" id="79200"/>
    <lineage>
        <taxon>Eukaryota</taxon>
        <taxon>Viridiplantae</taxon>
        <taxon>Streptophyta</taxon>
        <taxon>Embryophyta</taxon>
        <taxon>Tracheophyta</taxon>
        <taxon>Spermatophyta</taxon>
        <taxon>Magnoliopsida</taxon>
        <taxon>eudicotyledons</taxon>
        <taxon>Gunneridae</taxon>
        <taxon>Pentapetalae</taxon>
        <taxon>asterids</taxon>
        <taxon>campanulids</taxon>
        <taxon>Apiales</taxon>
        <taxon>Apiaceae</taxon>
        <taxon>Apioideae</taxon>
        <taxon>Scandiceae</taxon>
        <taxon>Daucinae</taxon>
        <taxon>Daucus</taxon>
        <taxon>Daucus sect. Daucus</taxon>
    </lineage>
</organism>
<gene>
    <name evidence="21" type="ORF">DCAR_0520220</name>
</gene>
<dbReference type="SMART" id="SM00181">
    <property type="entry name" value="EGF"/>
    <property type="match status" value="2"/>
</dbReference>
<keyword evidence="8 16" id="KW-0067">ATP-binding</keyword>
<evidence type="ECO:0000256" key="17">
    <source>
        <dbReference type="SAM" id="Phobius"/>
    </source>
</evidence>
<keyword evidence="12" id="KW-0325">Glycoprotein</keyword>
<accession>A0AAF1AZ96</accession>
<dbReference type="InterPro" id="IPR001881">
    <property type="entry name" value="EGF-like_Ca-bd_dom"/>
</dbReference>
<evidence type="ECO:0000256" key="10">
    <source>
        <dbReference type="ARBA" id="ARBA00023136"/>
    </source>
</evidence>
<evidence type="ECO:0000256" key="3">
    <source>
        <dbReference type="ARBA" id="ARBA00022679"/>
    </source>
</evidence>
<evidence type="ECO:0000256" key="11">
    <source>
        <dbReference type="ARBA" id="ARBA00023157"/>
    </source>
</evidence>
<dbReference type="Proteomes" id="UP000077755">
    <property type="component" value="Chromosome 5"/>
</dbReference>
<keyword evidence="7" id="KW-0418">Kinase</keyword>
<dbReference type="Pfam" id="PF00069">
    <property type="entry name" value="Pkinase"/>
    <property type="match status" value="1"/>
</dbReference>
<dbReference type="PANTHER" id="PTHR27005:SF283">
    <property type="entry name" value="OS02G0633066 PROTEIN"/>
    <property type="match status" value="1"/>
</dbReference>
<keyword evidence="22" id="KW-1185">Reference proteome</keyword>
<dbReference type="InterPro" id="IPR011009">
    <property type="entry name" value="Kinase-like_dom_sf"/>
</dbReference>
<dbReference type="GO" id="GO:0005509">
    <property type="term" value="F:calcium ion binding"/>
    <property type="evidence" value="ECO:0007669"/>
    <property type="project" value="InterPro"/>
</dbReference>
<dbReference type="SMART" id="SM00179">
    <property type="entry name" value="EGF_CA"/>
    <property type="match status" value="1"/>
</dbReference>
<evidence type="ECO:0000256" key="14">
    <source>
        <dbReference type="ARBA" id="ARBA00047951"/>
    </source>
</evidence>
<dbReference type="AlphaFoldDB" id="A0AAF1AZ96"/>
<keyword evidence="10 17" id="KW-0472">Membrane</keyword>
<reference evidence="21" key="1">
    <citation type="journal article" date="2016" name="Nat. Genet.">
        <title>A high-quality carrot genome assembly provides new insights into carotenoid accumulation and asterid genome evolution.</title>
        <authorList>
            <person name="Iorizzo M."/>
            <person name="Ellison S."/>
            <person name="Senalik D."/>
            <person name="Zeng P."/>
            <person name="Satapoomin P."/>
            <person name="Huang J."/>
            <person name="Bowman M."/>
            <person name="Iovene M."/>
            <person name="Sanseverino W."/>
            <person name="Cavagnaro P."/>
            <person name="Yildiz M."/>
            <person name="Macko-Podgorni A."/>
            <person name="Moranska E."/>
            <person name="Grzebelus E."/>
            <person name="Grzebelus D."/>
            <person name="Ashrafi H."/>
            <person name="Zheng Z."/>
            <person name="Cheng S."/>
            <person name="Spooner D."/>
            <person name="Van Deynze A."/>
            <person name="Simon P."/>
        </authorList>
    </citation>
    <scope>NUCLEOTIDE SEQUENCE</scope>
    <source>
        <tissue evidence="21">Leaf</tissue>
    </source>
</reference>
<dbReference type="Pfam" id="PF13947">
    <property type="entry name" value="GUB_WAK_bind"/>
    <property type="match status" value="1"/>
</dbReference>
<dbReference type="PROSITE" id="PS00107">
    <property type="entry name" value="PROTEIN_KINASE_ATP"/>
    <property type="match status" value="1"/>
</dbReference>
<evidence type="ECO:0000256" key="16">
    <source>
        <dbReference type="PROSITE-ProRule" id="PRU10141"/>
    </source>
</evidence>
<dbReference type="FunFam" id="1.10.510.10:FF:000084">
    <property type="entry name" value="Wall-associated receptor kinase 2"/>
    <property type="match status" value="1"/>
</dbReference>
<evidence type="ECO:0000256" key="9">
    <source>
        <dbReference type="ARBA" id="ARBA00022989"/>
    </source>
</evidence>
<dbReference type="InterPro" id="IPR000719">
    <property type="entry name" value="Prot_kinase_dom"/>
</dbReference>